<name>U5WYS8_MYCKA</name>
<dbReference type="KEGG" id="mkn:MKAN_17405"/>
<evidence type="ECO:0000313" key="1">
    <source>
        <dbReference type="EMBL" id="AGZ54299.1"/>
    </source>
</evidence>
<accession>U5WYS8</accession>
<dbReference type="HOGENOM" id="CLU_2974562_0_0_11"/>
<dbReference type="Proteomes" id="UP000017786">
    <property type="component" value="Chromosome"/>
</dbReference>
<proteinExistence type="predicted"/>
<protein>
    <submittedName>
        <fullName evidence="1">Uncharacterized protein</fullName>
    </submittedName>
</protein>
<sequence length="58" mass="6512">MGPGHATLIRELVKESRDIVFALVARSLIQVQRTDFILQVLHLLTGQVGLRPEVVDFD</sequence>
<dbReference type="AlphaFoldDB" id="U5WYS8"/>
<dbReference type="EMBL" id="CP006835">
    <property type="protein sequence ID" value="AGZ54299.1"/>
    <property type="molecule type" value="Genomic_DNA"/>
</dbReference>
<gene>
    <name evidence="1" type="ORF">MKAN_17405</name>
</gene>
<reference evidence="1 2" key="1">
    <citation type="submission" date="2013-10" db="EMBL/GenBank/DDBJ databases">
        <title>Genome sequence of Mycobacterium kansasii.</title>
        <authorList>
            <consortium name="McGill University Mycobacterium genome consortium"/>
            <person name="Veyrier F.J."/>
            <person name="Behr M.A."/>
        </authorList>
    </citation>
    <scope>NUCLEOTIDE SEQUENCE [LARGE SCALE GENOMIC DNA]</scope>
    <source>
        <strain evidence="1 2">ATCC 12478</strain>
    </source>
</reference>
<evidence type="ECO:0000313" key="2">
    <source>
        <dbReference type="Proteomes" id="UP000017786"/>
    </source>
</evidence>
<organism evidence="1 2">
    <name type="scientific">Mycobacterium kansasii ATCC 12478</name>
    <dbReference type="NCBI Taxonomy" id="557599"/>
    <lineage>
        <taxon>Bacteria</taxon>
        <taxon>Bacillati</taxon>
        <taxon>Actinomycetota</taxon>
        <taxon>Actinomycetes</taxon>
        <taxon>Mycobacteriales</taxon>
        <taxon>Mycobacteriaceae</taxon>
        <taxon>Mycobacterium</taxon>
    </lineage>
</organism>